<evidence type="ECO:0000313" key="1">
    <source>
        <dbReference type="EMBL" id="KAK1317846.1"/>
    </source>
</evidence>
<protein>
    <submittedName>
        <fullName evidence="1">Uncharacterized protein</fullName>
    </submittedName>
</protein>
<dbReference type="GO" id="GO:0008897">
    <property type="term" value="F:holo-[acyl-carrier-protein] synthase activity"/>
    <property type="evidence" value="ECO:0007669"/>
    <property type="project" value="InterPro"/>
</dbReference>
<sequence>MDPALDSITLGTKPIGIDVEEKKQKPRNNIMSFAQRYFTPCEFNFLHAVRDLEIQRQEVIKLWILKVRDLEIQRQEV</sequence>
<organism evidence="1 2">
    <name type="scientific">Acorus calamus</name>
    <name type="common">Sweet flag</name>
    <dbReference type="NCBI Taxonomy" id="4465"/>
    <lineage>
        <taxon>Eukaryota</taxon>
        <taxon>Viridiplantae</taxon>
        <taxon>Streptophyta</taxon>
        <taxon>Embryophyta</taxon>
        <taxon>Tracheophyta</taxon>
        <taxon>Spermatophyta</taxon>
        <taxon>Magnoliopsida</taxon>
        <taxon>Liliopsida</taxon>
        <taxon>Acoraceae</taxon>
        <taxon>Acorus</taxon>
    </lineage>
</organism>
<dbReference type="SUPFAM" id="SSF56214">
    <property type="entry name" value="4'-phosphopantetheinyl transferase"/>
    <property type="match status" value="1"/>
</dbReference>
<evidence type="ECO:0000313" key="2">
    <source>
        <dbReference type="Proteomes" id="UP001180020"/>
    </source>
</evidence>
<keyword evidence="2" id="KW-1185">Reference proteome</keyword>
<reference evidence="1" key="2">
    <citation type="submission" date="2023-06" db="EMBL/GenBank/DDBJ databases">
        <authorList>
            <person name="Ma L."/>
            <person name="Liu K.-W."/>
            <person name="Li Z."/>
            <person name="Hsiao Y.-Y."/>
            <person name="Qi Y."/>
            <person name="Fu T."/>
            <person name="Tang G."/>
            <person name="Zhang D."/>
            <person name="Sun W.-H."/>
            <person name="Liu D.-K."/>
            <person name="Li Y."/>
            <person name="Chen G.-Z."/>
            <person name="Liu X.-D."/>
            <person name="Liao X.-Y."/>
            <person name="Jiang Y.-T."/>
            <person name="Yu X."/>
            <person name="Hao Y."/>
            <person name="Huang J."/>
            <person name="Zhao X.-W."/>
            <person name="Ke S."/>
            <person name="Chen Y.-Y."/>
            <person name="Wu W.-L."/>
            <person name="Hsu J.-L."/>
            <person name="Lin Y.-F."/>
            <person name="Huang M.-D."/>
            <person name="Li C.-Y."/>
            <person name="Huang L."/>
            <person name="Wang Z.-W."/>
            <person name="Zhao X."/>
            <person name="Zhong W.-Y."/>
            <person name="Peng D.-H."/>
            <person name="Ahmad S."/>
            <person name="Lan S."/>
            <person name="Zhang J.-S."/>
            <person name="Tsai W.-C."/>
            <person name="Van De Peer Y."/>
            <person name="Liu Z.-J."/>
        </authorList>
    </citation>
    <scope>NUCLEOTIDE SEQUENCE</scope>
    <source>
        <strain evidence="1">CP</strain>
        <tissue evidence="1">Leaves</tissue>
    </source>
</reference>
<dbReference type="AlphaFoldDB" id="A0AAV9EW84"/>
<dbReference type="InterPro" id="IPR037143">
    <property type="entry name" value="4-PPantetheinyl_Trfase_dom_sf"/>
</dbReference>
<gene>
    <name evidence="1" type="ORF">QJS10_CPA05g01804</name>
</gene>
<reference evidence="1" key="1">
    <citation type="journal article" date="2023" name="Nat. Commun.">
        <title>Diploid and tetraploid genomes of Acorus and the evolution of monocots.</title>
        <authorList>
            <person name="Ma L."/>
            <person name="Liu K.W."/>
            <person name="Li Z."/>
            <person name="Hsiao Y.Y."/>
            <person name="Qi Y."/>
            <person name="Fu T."/>
            <person name="Tang G.D."/>
            <person name="Zhang D."/>
            <person name="Sun W.H."/>
            <person name="Liu D.K."/>
            <person name="Li Y."/>
            <person name="Chen G.Z."/>
            <person name="Liu X.D."/>
            <person name="Liao X.Y."/>
            <person name="Jiang Y.T."/>
            <person name="Yu X."/>
            <person name="Hao Y."/>
            <person name="Huang J."/>
            <person name="Zhao X.W."/>
            <person name="Ke S."/>
            <person name="Chen Y.Y."/>
            <person name="Wu W.L."/>
            <person name="Hsu J.L."/>
            <person name="Lin Y.F."/>
            <person name="Huang M.D."/>
            <person name="Li C.Y."/>
            <person name="Huang L."/>
            <person name="Wang Z.W."/>
            <person name="Zhao X."/>
            <person name="Zhong W.Y."/>
            <person name="Peng D.H."/>
            <person name="Ahmad S."/>
            <person name="Lan S."/>
            <person name="Zhang J.S."/>
            <person name="Tsai W.C."/>
            <person name="Van de Peer Y."/>
            <person name="Liu Z.J."/>
        </authorList>
    </citation>
    <scope>NUCLEOTIDE SEQUENCE</scope>
    <source>
        <strain evidence="1">CP</strain>
    </source>
</reference>
<comment type="caution">
    <text evidence="1">The sequence shown here is derived from an EMBL/GenBank/DDBJ whole genome shotgun (WGS) entry which is preliminary data.</text>
</comment>
<accession>A0AAV9EW84</accession>
<dbReference type="EMBL" id="JAUJYO010000005">
    <property type="protein sequence ID" value="KAK1317846.1"/>
    <property type="molecule type" value="Genomic_DNA"/>
</dbReference>
<dbReference type="Proteomes" id="UP001180020">
    <property type="component" value="Unassembled WGS sequence"/>
</dbReference>
<dbReference type="GO" id="GO:0000287">
    <property type="term" value="F:magnesium ion binding"/>
    <property type="evidence" value="ECO:0007669"/>
    <property type="project" value="InterPro"/>
</dbReference>
<proteinExistence type="predicted"/>
<name>A0AAV9EW84_ACOCL</name>
<dbReference type="Gene3D" id="3.90.470.20">
    <property type="entry name" value="4'-phosphopantetheinyl transferase domain"/>
    <property type="match status" value="1"/>
</dbReference>